<dbReference type="SUPFAM" id="SSF47413">
    <property type="entry name" value="lambda repressor-like DNA-binding domains"/>
    <property type="match status" value="1"/>
</dbReference>
<comment type="caution">
    <text evidence="1">The sequence shown here is derived from an EMBL/GenBank/DDBJ whole genome shotgun (WGS) entry which is preliminary data.</text>
</comment>
<dbReference type="AlphaFoldDB" id="T0Z6H8"/>
<evidence type="ECO:0000313" key="1">
    <source>
        <dbReference type="EMBL" id="EQD40648.1"/>
    </source>
</evidence>
<dbReference type="GO" id="GO:0003677">
    <property type="term" value="F:DNA binding"/>
    <property type="evidence" value="ECO:0007669"/>
    <property type="project" value="InterPro"/>
</dbReference>
<feature type="non-terminal residue" evidence="1">
    <location>
        <position position="1"/>
    </location>
</feature>
<dbReference type="InterPro" id="IPR010982">
    <property type="entry name" value="Lambda_DNA-bd_dom_sf"/>
</dbReference>
<reference evidence="1" key="2">
    <citation type="journal article" date="2014" name="ISME J.">
        <title>Microbial stratification in low pH oxic and suboxic macroscopic growths along an acid mine drainage.</title>
        <authorList>
            <person name="Mendez-Garcia C."/>
            <person name="Mesa V."/>
            <person name="Sprenger R.R."/>
            <person name="Richter M."/>
            <person name="Diez M.S."/>
            <person name="Solano J."/>
            <person name="Bargiela R."/>
            <person name="Golyshina O.V."/>
            <person name="Manteca A."/>
            <person name="Ramos J.L."/>
            <person name="Gallego J.R."/>
            <person name="Llorente I."/>
            <person name="Martins Dos Santos V.A."/>
            <person name="Jensen O.N."/>
            <person name="Pelaez A.I."/>
            <person name="Sanchez J."/>
            <person name="Ferrer M."/>
        </authorList>
    </citation>
    <scope>NUCLEOTIDE SEQUENCE</scope>
</reference>
<accession>T0Z6H8</accession>
<gene>
    <name evidence="1" type="ORF">B2A_10963</name>
</gene>
<reference evidence="1" key="1">
    <citation type="submission" date="2013-08" db="EMBL/GenBank/DDBJ databases">
        <authorList>
            <person name="Mendez C."/>
            <person name="Richter M."/>
            <person name="Ferrer M."/>
            <person name="Sanchez J."/>
        </authorList>
    </citation>
    <scope>NUCLEOTIDE SEQUENCE</scope>
</reference>
<feature type="non-terminal residue" evidence="1">
    <location>
        <position position="149"/>
    </location>
</feature>
<protein>
    <submittedName>
        <fullName evidence="1">Transcriptional regulator, XRE family</fullName>
    </submittedName>
</protein>
<sequence>VVDALIDVIGDDESHPLAEVLDYLSDQVEAYEDEHTVIPEASPAETLRFLMQQHELKQEDLIDYAPQSRISDILNGRRAISKDLAKKTRAAVQRRGRFVHLRMSMAPPPKAPRRSNQELVEALEHLRYEYSMLLAVAEVLSSSLALNRL</sequence>
<dbReference type="InterPro" id="IPR001387">
    <property type="entry name" value="Cro/C1-type_HTH"/>
</dbReference>
<name>T0Z6H8_9ZZZZ</name>
<proteinExistence type="predicted"/>
<dbReference type="CDD" id="cd00093">
    <property type="entry name" value="HTH_XRE"/>
    <property type="match status" value="1"/>
</dbReference>
<dbReference type="Gene3D" id="1.10.260.40">
    <property type="entry name" value="lambda repressor-like DNA-binding domains"/>
    <property type="match status" value="1"/>
</dbReference>
<organism evidence="1">
    <name type="scientific">mine drainage metagenome</name>
    <dbReference type="NCBI Taxonomy" id="410659"/>
    <lineage>
        <taxon>unclassified sequences</taxon>
        <taxon>metagenomes</taxon>
        <taxon>ecological metagenomes</taxon>
    </lineage>
</organism>
<dbReference type="EMBL" id="AUZZ01007895">
    <property type="protein sequence ID" value="EQD40648.1"/>
    <property type="molecule type" value="Genomic_DNA"/>
</dbReference>